<keyword evidence="4" id="KW-1185">Reference proteome</keyword>
<dbReference type="PANTHER" id="PTHR34502:SF3">
    <property type="entry name" value="DUF6594 DOMAIN-CONTAINING PROTEIN"/>
    <property type="match status" value="1"/>
</dbReference>
<evidence type="ECO:0000256" key="1">
    <source>
        <dbReference type="SAM" id="Phobius"/>
    </source>
</evidence>
<keyword evidence="1" id="KW-1133">Transmembrane helix</keyword>
<dbReference type="PANTHER" id="PTHR34502">
    <property type="entry name" value="DUF6594 DOMAIN-CONTAINING PROTEIN-RELATED"/>
    <property type="match status" value="1"/>
</dbReference>
<dbReference type="Proteomes" id="UP000094444">
    <property type="component" value="Unassembled WGS sequence"/>
</dbReference>
<feature type="transmembrane region" description="Helical" evidence="1">
    <location>
        <begin position="140"/>
        <end position="164"/>
    </location>
</feature>
<comment type="caution">
    <text evidence="3">The sequence shown here is derived from an EMBL/GenBank/DDBJ whole genome shotgun (WGS) entry which is preliminary data.</text>
</comment>
<dbReference type="OrthoDB" id="5342093at2759"/>
<dbReference type="AlphaFoldDB" id="A0A2P5HG66"/>
<protein>
    <recommendedName>
        <fullName evidence="2">DUF6594 domain-containing protein</fullName>
    </recommendedName>
</protein>
<feature type="transmembrane region" description="Helical" evidence="1">
    <location>
        <begin position="184"/>
        <end position="205"/>
    </location>
</feature>
<evidence type="ECO:0000313" key="3">
    <source>
        <dbReference type="EMBL" id="POS69243.1"/>
    </source>
</evidence>
<gene>
    <name evidence="3" type="ORF">DHEL01_v212366</name>
</gene>
<evidence type="ECO:0000259" key="2">
    <source>
        <dbReference type="Pfam" id="PF20237"/>
    </source>
</evidence>
<dbReference type="EMBL" id="MAVT02002502">
    <property type="protein sequence ID" value="POS69243.1"/>
    <property type="molecule type" value="Genomic_DNA"/>
</dbReference>
<reference evidence="3" key="1">
    <citation type="submission" date="2017-09" db="EMBL/GenBank/DDBJ databases">
        <title>Polyketide synthases of a Diaporthe helianthi virulent isolate.</title>
        <authorList>
            <person name="Baroncelli R."/>
        </authorList>
    </citation>
    <scope>NUCLEOTIDE SEQUENCE [LARGE SCALE GENOMIC DNA]</scope>
    <source>
        <strain evidence="3">7/96</strain>
    </source>
</reference>
<evidence type="ECO:0000313" key="4">
    <source>
        <dbReference type="Proteomes" id="UP000094444"/>
    </source>
</evidence>
<dbReference type="STRING" id="158607.A0A2P5HG66"/>
<keyword evidence="1" id="KW-0812">Transmembrane</keyword>
<dbReference type="InParanoid" id="A0A2P5HG66"/>
<sequence length="219" mass="25024">MQDEIRALEVQLWRLDEKDRVNSPHNLQCRELDDAYNKTRKTMMDQIQHKLVQYGELLCISSKLAALDRPSRFETTNVENFFFNKQPIVLQEGYIGNITDLVTLKAEKDEAWLDRQILVLLVRANNRLLSRRRENNGGSVVLYSLARVHFFVMTILIAAMLFLFSAPLVPLWLWSQTEIDGTVLAKMMGFQVGCTLAFGGVMAICTRAKKHEIFGACAA</sequence>
<keyword evidence="1" id="KW-0472">Membrane</keyword>
<dbReference type="Pfam" id="PF20237">
    <property type="entry name" value="DUF6594"/>
    <property type="match status" value="1"/>
</dbReference>
<organism evidence="3 4">
    <name type="scientific">Diaporthe helianthi</name>
    <dbReference type="NCBI Taxonomy" id="158607"/>
    <lineage>
        <taxon>Eukaryota</taxon>
        <taxon>Fungi</taxon>
        <taxon>Dikarya</taxon>
        <taxon>Ascomycota</taxon>
        <taxon>Pezizomycotina</taxon>
        <taxon>Sordariomycetes</taxon>
        <taxon>Sordariomycetidae</taxon>
        <taxon>Diaporthales</taxon>
        <taxon>Diaporthaceae</taxon>
        <taxon>Diaporthe</taxon>
    </lineage>
</organism>
<proteinExistence type="predicted"/>
<name>A0A2P5HG66_DIAHE</name>
<dbReference type="InterPro" id="IPR046529">
    <property type="entry name" value="DUF6594"/>
</dbReference>
<accession>A0A2P5HG66</accession>
<feature type="domain" description="DUF6594" evidence="2">
    <location>
        <begin position="1"/>
        <end position="219"/>
    </location>
</feature>